<evidence type="ECO:0000313" key="3">
    <source>
        <dbReference type="Proteomes" id="UP000636918"/>
    </source>
</evidence>
<dbReference type="SUPFAM" id="SSF82171">
    <property type="entry name" value="DPP6 N-terminal domain-like"/>
    <property type="match status" value="1"/>
</dbReference>
<dbReference type="Proteomes" id="UP000636918">
    <property type="component" value="Unassembled WGS sequence"/>
</dbReference>
<name>A0ABS1LB44_9ACTN</name>
<proteinExistence type="predicted"/>
<evidence type="ECO:0000313" key="2">
    <source>
        <dbReference type="EMBL" id="MBL0748835.1"/>
    </source>
</evidence>
<comment type="caution">
    <text evidence="2">The sequence shown here is derived from an EMBL/GenBank/DDBJ whole genome shotgun (WGS) entry which is preliminary data.</text>
</comment>
<dbReference type="Gene3D" id="2.120.10.30">
    <property type="entry name" value="TolB, C-terminal domain"/>
    <property type="match status" value="1"/>
</dbReference>
<sequence>MGLSAVGTTTISLLLVGGLLGAAPAPAAAPDERPAAAKRYTMVSVDAKGRPADNDAIGASVSRDGRWVAFSSGATNLDRRTSPGQRQVYVRDNRTGKVRAVGADGRGRLAEFAETVSLSPNGRFVAYCSTDELVGPDSSDFDDNTPHTDVFVRDLRTGAVRRASSAAGGGEADEYSCVPHVADTGDVAFFSRATNLVAGDTNGVPDYFLYDWGSRKVRRLASAEIASGSVRISGDGRVVAVVTTEVLASRDSGTLPDVYVLSRGRGLRGTWSMPLTQGTGLPTDTGCGWTGLSISGTGRYVTGACADGGIAATPITDKLVHLWWADRRTGDVRLVNRTDDGNSEIDVAQVSDDGRRVFFGGDERAYARAAGERRAPYRGIFVWQRGDGARSLTPGDAWWDDYGFDASGDGRTVVFASDSEAMGAPPPELDDSDLQLFSRRIGR</sequence>
<protein>
    <recommendedName>
        <fullName evidence="4">WD40 repeat protein</fullName>
    </recommendedName>
</protein>
<evidence type="ECO:0000256" key="1">
    <source>
        <dbReference type="SAM" id="SignalP"/>
    </source>
</evidence>
<dbReference type="InterPro" id="IPR011042">
    <property type="entry name" value="6-blade_b-propeller_TolB-like"/>
</dbReference>
<keyword evidence="1" id="KW-0732">Signal</keyword>
<evidence type="ECO:0008006" key="4">
    <source>
        <dbReference type="Google" id="ProtNLM"/>
    </source>
</evidence>
<feature type="chain" id="PRO_5047486187" description="WD40 repeat protein" evidence="1">
    <location>
        <begin position="28"/>
        <end position="443"/>
    </location>
</feature>
<dbReference type="RefSeq" id="WP_201938182.1">
    <property type="nucleotide sequence ID" value="NZ_JAERSG010000004.1"/>
</dbReference>
<reference evidence="2 3" key="1">
    <citation type="submission" date="2021-01" db="EMBL/GenBank/DDBJ databases">
        <title>Genome seq and assembly of Nocardiodes sp. G10.</title>
        <authorList>
            <person name="Chhetri G."/>
        </authorList>
    </citation>
    <scope>NUCLEOTIDE SEQUENCE [LARGE SCALE GENOMIC DNA]</scope>
    <source>
        <strain evidence="2 3">G10</strain>
    </source>
</reference>
<feature type="signal peptide" evidence="1">
    <location>
        <begin position="1"/>
        <end position="27"/>
    </location>
</feature>
<keyword evidence="3" id="KW-1185">Reference proteome</keyword>
<accession>A0ABS1LB44</accession>
<dbReference type="EMBL" id="JAERSG010000004">
    <property type="protein sequence ID" value="MBL0748835.1"/>
    <property type="molecule type" value="Genomic_DNA"/>
</dbReference>
<gene>
    <name evidence="2" type="ORF">JI751_14535</name>
</gene>
<organism evidence="2 3">
    <name type="scientific">Nocardioides baculatus</name>
    <dbReference type="NCBI Taxonomy" id="2801337"/>
    <lineage>
        <taxon>Bacteria</taxon>
        <taxon>Bacillati</taxon>
        <taxon>Actinomycetota</taxon>
        <taxon>Actinomycetes</taxon>
        <taxon>Propionibacteriales</taxon>
        <taxon>Nocardioidaceae</taxon>
        <taxon>Nocardioides</taxon>
    </lineage>
</organism>